<name>A0ABQ5UQ45_9HYPH</name>
<sequence length="263" mass="28955">MSEQGLQAYQPPKLPSVNVIRFADVREALGAGWQDFKQAPALGLFFGGFYAIGGLAIWAGLIVYNMPWMIIPLAIGFPLLGPFVAVGTYEVSRRLLAGKPLVWREIFFLIIGQRERQLGWMAFVVLFIFWIWVYQIRLVMALFLGFKSYATLGDFVVQVTTTPEGLGFLAVGSLIGALISFSLFAATVVSMPLLMAKDIDFVSAIIVSFKAVRANFFPMLGFAIIVGALTLLAMLPAFLGLLVVLPVLGHATWHLYTRVVEQS</sequence>
<feature type="transmembrane region" description="Helical" evidence="1">
    <location>
        <begin position="216"/>
        <end position="245"/>
    </location>
</feature>
<protein>
    <submittedName>
        <fullName evidence="2">Membrane protein</fullName>
    </submittedName>
</protein>
<keyword evidence="3" id="KW-1185">Reference proteome</keyword>
<keyword evidence="1" id="KW-0812">Transmembrane</keyword>
<accession>A0ABQ5UQ45</accession>
<feature type="transmembrane region" description="Helical" evidence="1">
    <location>
        <begin position="70"/>
        <end position="89"/>
    </location>
</feature>
<evidence type="ECO:0000313" key="3">
    <source>
        <dbReference type="Proteomes" id="UP001161405"/>
    </source>
</evidence>
<reference evidence="2" key="2">
    <citation type="submission" date="2023-01" db="EMBL/GenBank/DDBJ databases">
        <title>Draft genome sequence of Maritalea porphyrae strain NBRC 107169.</title>
        <authorList>
            <person name="Sun Q."/>
            <person name="Mori K."/>
        </authorList>
    </citation>
    <scope>NUCLEOTIDE SEQUENCE</scope>
    <source>
        <strain evidence="2">NBRC 107169</strain>
    </source>
</reference>
<reference evidence="2" key="1">
    <citation type="journal article" date="2014" name="Int. J. Syst. Evol. Microbiol.">
        <title>Complete genome of a new Firmicutes species belonging to the dominant human colonic microbiota ('Ruminococcus bicirculans') reveals two chromosomes and a selective capacity to utilize plant glucans.</title>
        <authorList>
            <consortium name="NISC Comparative Sequencing Program"/>
            <person name="Wegmann U."/>
            <person name="Louis P."/>
            <person name="Goesmann A."/>
            <person name="Henrissat B."/>
            <person name="Duncan S.H."/>
            <person name="Flint H.J."/>
        </authorList>
    </citation>
    <scope>NUCLEOTIDE SEQUENCE</scope>
    <source>
        <strain evidence="2">NBRC 107169</strain>
    </source>
</reference>
<proteinExistence type="predicted"/>
<dbReference type="EMBL" id="BSNI01000002">
    <property type="protein sequence ID" value="GLQ16733.1"/>
    <property type="molecule type" value="Genomic_DNA"/>
</dbReference>
<feature type="transmembrane region" description="Helical" evidence="1">
    <location>
        <begin position="166"/>
        <end position="195"/>
    </location>
</feature>
<keyword evidence="1" id="KW-0472">Membrane</keyword>
<evidence type="ECO:0000256" key="1">
    <source>
        <dbReference type="SAM" id="Phobius"/>
    </source>
</evidence>
<feature type="transmembrane region" description="Helical" evidence="1">
    <location>
        <begin position="118"/>
        <end position="146"/>
    </location>
</feature>
<dbReference type="InterPro" id="IPR018692">
    <property type="entry name" value="DUF2189"/>
</dbReference>
<dbReference type="Proteomes" id="UP001161405">
    <property type="component" value="Unassembled WGS sequence"/>
</dbReference>
<dbReference type="RefSeq" id="WP_284362446.1">
    <property type="nucleotide sequence ID" value="NZ_BSNI01000002.1"/>
</dbReference>
<feature type="transmembrane region" description="Helical" evidence="1">
    <location>
        <begin position="42"/>
        <end position="64"/>
    </location>
</feature>
<organism evidence="2 3">
    <name type="scientific">Maritalea porphyrae</name>
    <dbReference type="NCBI Taxonomy" id="880732"/>
    <lineage>
        <taxon>Bacteria</taxon>
        <taxon>Pseudomonadati</taxon>
        <taxon>Pseudomonadota</taxon>
        <taxon>Alphaproteobacteria</taxon>
        <taxon>Hyphomicrobiales</taxon>
        <taxon>Devosiaceae</taxon>
        <taxon>Maritalea</taxon>
    </lineage>
</organism>
<dbReference type="Pfam" id="PF09955">
    <property type="entry name" value="DUF2189"/>
    <property type="match status" value="1"/>
</dbReference>
<evidence type="ECO:0000313" key="2">
    <source>
        <dbReference type="EMBL" id="GLQ16733.1"/>
    </source>
</evidence>
<keyword evidence="1" id="KW-1133">Transmembrane helix</keyword>
<comment type="caution">
    <text evidence="2">The sequence shown here is derived from an EMBL/GenBank/DDBJ whole genome shotgun (WGS) entry which is preliminary data.</text>
</comment>
<gene>
    <name evidence="2" type="ORF">GCM10007879_09820</name>
</gene>